<name>A0A5J4QHU9_9ZZZZ</name>
<comment type="caution">
    <text evidence="1">The sequence shown here is derived from an EMBL/GenBank/DDBJ whole genome shotgun (WGS) entry which is preliminary data.</text>
</comment>
<protein>
    <submittedName>
        <fullName evidence="1">Uncharacterized protein</fullName>
    </submittedName>
</protein>
<evidence type="ECO:0000313" key="1">
    <source>
        <dbReference type="EMBL" id="KAA6321486.1"/>
    </source>
</evidence>
<dbReference type="AlphaFoldDB" id="A0A5J4QHU9"/>
<sequence>MAIIQSLAVGKARKSAGNVTYRTVRGRTILSEKIVSHSRQTRSSAQSEAQSNFKKVSQFMALVKDDINVSFDKTKYGSQRNNFFKLNKEALFAAFETLPVDGILTLEDYNDALVTYVMANPKTIFRVKKRNEETVYLMGNWSSQDNPKASKLLSISYDGAAKPEGDIVKLSTSNTIRLTGRNIDLSLITLQVVLRPMGSPVTVELASVFTQVSSSAVEFVGTTLSTYNNYNVQVIYYDTVPFRTFND</sequence>
<gene>
    <name evidence="1" type="ORF">EZS27_028869</name>
</gene>
<proteinExistence type="predicted"/>
<accession>A0A5J4QHU9</accession>
<reference evidence="1" key="1">
    <citation type="submission" date="2019-03" db="EMBL/GenBank/DDBJ databases">
        <title>Single cell metagenomics reveals metabolic interactions within the superorganism composed of flagellate Streblomastix strix and complex community of Bacteroidetes bacteria on its surface.</title>
        <authorList>
            <person name="Treitli S.C."/>
            <person name="Kolisko M."/>
            <person name="Husnik F."/>
            <person name="Keeling P."/>
            <person name="Hampl V."/>
        </authorList>
    </citation>
    <scope>NUCLEOTIDE SEQUENCE</scope>
    <source>
        <strain evidence="1">STM</strain>
    </source>
</reference>
<organism evidence="1">
    <name type="scientific">termite gut metagenome</name>
    <dbReference type="NCBI Taxonomy" id="433724"/>
    <lineage>
        <taxon>unclassified sequences</taxon>
        <taxon>metagenomes</taxon>
        <taxon>organismal metagenomes</taxon>
    </lineage>
</organism>
<dbReference type="EMBL" id="SNRY01003299">
    <property type="protein sequence ID" value="KAA6321486.1"/>
    <property type="molecule type" value="Genomic_DNA"/>
</dbReference>